<dbReference type="OrthoDB" id="9815567at2"/>
<dbReference type="RefSeq" id="WP_092103812.1">
    <property type="nucleotide sequence ID" value="NZ_LT629739.1"/>
</dbReference>
<sequence>MSTLGTGQLLFTFVRHWSRQAASGDATVAEQGRLVLVTEAVNSLAMRDEPATVNAIARELGIDQSGASRMIKTAVAAGYLEMMTGSADGRSREASMTSEGIVALEKAHAWQEQVLTELTAGWSQSRRNDFHSAMADLIARSYAIDA</sequence>
<dbReference type="InterPro" id="IPR039422">
    <property type="entry name" value="MarR/SlyA-like"/>
</dbReference>
<dbReference type="EMBL" id="LT629739">
    <property type="protein sequence ID" value="SDS03677.1"/>
    <property type="molecule type" value="Genomic_DNA"/>
</dbReference>
<protein>
    <submittedName>
        <fullName evidence="2">DNA-binding transcriptional regulator, MarR family</fullName>
    </submittedName>
</protein>
<dbReference type="GO" id="GO:0003677">
    <property type="term" value="F:DNA binding"/>
    <property type="evidence" value="ECO:0007669"/>
    <property type="project" value="UniProtKB-KW"/>
</dbReference>
<dbReference type="InterPro" id="IPR000835">
    <property type="entry name" value="HTH_MarR-typ"/>
</dbReference>
<evidence type="ECO:0000313" key="3">
    <source>
        <dbReference type="Proteomes" id="UP000199700"/>
    </source>
</evidence>
<keyword evidence="2" id="KW-0238">DNA-binding</keyword>
<proteinExistence type="predicted"/>
<dbReference type="SUPFAM" id="SSF46785">
    <property type="entry name" value="Winged helix' DNA-binding domain"/>
    <property type="match status" value="1"/>
</dbReference>
<organism evidence="2 3">
    <name type="scientific">Brevibacterium sandarakinum</name>
    <dbReference type="NCBI Taxonomy" id="629680"/>
    <lineage>
        <taxon>Bacteria</taxon>
        <taxon>Bacillati</taxon>
        <taxon>Actinomycetota</taxon>
        <taxon>Actinomycetes</taxon>
        <taxon>Micrococcales</taxon>
        <taxon>Brevibacteriaceae</taxon>
        <taxon>Brevibacterium</taxon>
    </lineage>
</organism>
<dbReference type="PANTHER" id="PTHR33164:SF57">
    <property type="entry name" value="MARR-FAMILY TRANSCRIPTIONAL REGULATOR"/>
    <property type="match status" value="1"/>
</dbReference>
<name>A0A1H1NXL0_BRESA</name>
<dbReference type="Proteomes" id="UP000199700">
    <property type="component" value="Chromosome"/>
</dbReference>
<dbReference type="InterPro" id="IPR036390">
    <property type="entry name" value="WH_DNA-bd_sf"/>
</dbReference>
<dbReference type="InterPro" id="IPR036388">
    <property type="entry name" value="WH-like_DNA-bd_sf"/>
</dbReference>
<dbReference type="Gene3D" id="1.10.10.10">
    <property type="entry name" value="Winged helix-like DNA-binding domain superfamily/Winged helix DNA-binding domain"/>
    <property type="match status" value="1"/>
</dbReference>
<keyword evidence="3" id="KW-1185">Reference proteome</keyword>
<feature type="domain" description="HTH marR-type" evidence="1">
    <location>
        <begin position="26"/>
        <end position="127"/>
    </location>
</feature>
<dbReference type="SMART" id="SM00347">
    <property type="entry name" value="HTH_MARR"/>
    <property type="match status" value="1"/>
</dbReference>
<gene>
    <name evidence="2" type="ORF">SAMN04489751_1077</name>
</gene>
<accession>A0A1H1NXL0</accession>
<dbReference type="PANTHER" id="PTHR33164">
    <property type="entry name" value="TRANSCRIPTIONAL REGULATOR, MARR FAMILY"/>
    <property type="match status" value="1"/>
</dbReference>
<dbReference type="Pfam" id="PF12802">
    <property type="entry name" value="MarR_2"/>
    <property type="match status" value="1"/>
</dbReference>
<evidence type="ECO:0000259" key="1">
    <source>
        <dbReference type="SMART" id="SM00347"/>
    </source>
</evidence>
<dbReference type="GO" id="GO:0006950">
    <property type="term" value="P:response to stress"/>
    <property type="evidence" value="ECO:0007669"/>
    <property type="project" value="TreeGrafter"/>
</dbReference>
<dbReference type="STRING" id="629680.SAMN04489751_1077"/>
<reference evidence="2" key="1">
    <citation type="submission" date="2016-10" db="EMBL/GenBank/DDBJ databases">
        <authorList>
            <person name="Varghese N."/>
            <person name="Submissions S."/>
        </authorList>
    </citation>
    <scope>NUCLEOTIDE SEQUENCE [LARGE SCALE GENOMIC DNA]</scope>
    <source>
        <strain evidence="2">DSM 22082</strain>
    </source>
</reference>
<dbReference type="AlphaFoldDB" id="A0A1H1NXL0"/>
<dbReference type="GO" id="GO:0003700">
    <property type="term" value="F:DNA-binding transcription factor activity"/>
    <property type="evidence" value="ECO:0007669"/>
    <property type="project" value="InterPro"/>
</dbReference>
<evidence type="ECO:0000313" key="2">
    <source>
        <dbReference type="EMBL" id="SDS03677.1"/>
    </source>
</evidence>